<dbReference type="SUPFAM" id="SSF55931">
    <property type="entry name" value="Glutamine synthetase/guanido kinase"/>
    <property type="match status" value="1"/>
</dbReference>
<evidence type="ECO:0000256" key="5">
    <source>
        <dbReference type="ARBA" id="ARBA00022840"/>
    </source>
</evidence>
<dbReference type="InterPro" id="IPR036651">
    <property type="entry name" value="Gln_synt_N_sf"/>
</dbReference>
<dbReference type="PANTHER" id="PTHR20852">
    <property type="entry name" value="GLUTAMINE SYNTHETASE"/>
    <property type="match status" value="1"/>
</dbReference>
<dbReference type="FunFam" id="3.30.590.10:FF:000004">
    <property type="entry name" value="Glutamine synthetase"/>
    <property type="match status" value="1"/>
</dbReference>
<evidence type="ECO:0000313" key="12">
    <source>
        <dbReference type="EMBL" id="KAK9823280.1"/>
    </source>
</evidence>
<evidence type="ECO:0000256" key="1">
    <source>
        <dbReference type="ARBA" id="ARBA00009897"/>
    </source>
</evidence>
<dbReference type="PROSITE" id="PS51987">
    <property type="entry name" value="GS_CATALYTIC"/>
    <property type="match status" value="1"/>
</dbReference>
<dbReference type="PROSITE" id="PS00181">
    <property type="entry name" value="GLNA_ATP"/>
    <property type="match status" value="1"/>
</dbReference>
<keyword evidence="3 9" id="KW-0436">Ligase</keyword>
<dbReference type="Pfam" id="PF00120">
    <property type="entry name" value="Gln-synt_C"/>
    <property type="match status" value="1"/>
</dbReference>
<dbReference type="SMART" id="SM01230">
    <property type="entry name" value="Gln-synt_C"/>
    <property type="match status" value="1"/>
</dbReference>
<keyword evidence="5 9" id="KW-0067">ATP-binding</keyword>
<dbReference type="Gene3D" id="3.10.20.70">
    <property type="entry name" value="Glutamine synthetase, N-terminal domain"/>
    <property type="match status" value="1"/>
</dbReference>
<dbReference type="GO" id="GO:0004356">
    <property type="term" value="F:glutamine synthetase activity"/>
    <property type="evidence" value="ECO:0007669"/>
    <property type="project" value="UniProtKB-EC"/>
</dbReference>
<dbReference type="InterPro" id="IPR050292">
    <property type="entry name" value="Glutamine_Synthetase"/>
</dbReference>
<organism evidence="12 13">
    <name type="scientific">[Myrmecia] bisecta</name>
    <dbReference type="NCBI Taxonomy" id="41462"/>
    <lineage>
        <taxon>Eukaryota</taxon>
        <taxon>Viridiplantae</taxon>
        <taxon>Chlorophyta</taxon>
        <taxon>core chlorophytes</taxon>
        <taxon>Trebouxiophyceae</taxon>
        <taxon>Trebouxiales</taxon>
        <taxon>Trebouxiaceae</taxon>
        <taxon>Myrmecia</taxon>
    </lineage>
</organism>
<dbReference type="EMBL" id="JALJOR010000002">
    <property type="protein sequence ID" value="KAK9823280.1"/>
    <property type="molecule type" value="Genomic_DNA"/>
</dbReference>
<dbReference type="Gene3D" id="3.30.590.10">
    <property type="entry name" value="Glutamine synthetase/guanido kinase, catalytic domain"/>
    <property type="match status" value="1"/>
</dbReference>
<dbReference type="Proteomes" id="UP001489004">
    <property type="component" value="Unassembled WGS sequence"/>
</dbReference>
<dbReference type="PANTHER" id="PTHR20852:SF57">
    <property type="entry name" value="GLUTAMINE SYNTHETASE 2 CYTOPLASMIC"/>
    <property type="match status" value="1"/>
</dbReference>
<dbReference type="GO" id="GO:0006542">
    <property type="term" value="P:glutamine biosynthetic process"/>
    <property type="evidence" value="ECO:0007669"/>
    <property type="project" value="InterPro"/>
</dbReference>
<dbReference type="GO" id="GO:0005737">
    <property type="term" value="C:cytoplasm"/>
    <property type="evidence" value="ECO:0007669"/>
    <property type="project" value="TreeGrafter"/>
</dbReference>
<sequence length="405" mass="44045">MAAKMLSAKANTGVAASRVAAKPLSAKAGSAFLRNSVRQAPLAAARRMGGRFYVLRIDALAQKAEYIWFDGQEGSPEKGVFFNEMRSKTKVNETPKGMNPEEYSDWSFDGSSTGQAEGNNSDCILKPVFVCPDPIRGDDNVLVMCEIFNPDGTPHETNTRAKLRDIIDDEVEKADCLYGFEQEYTMMAKSGNVYGWPTGGYPSPQGPFYCGVGSESVYGRPLAEAHLDACIKAGLGISGINAEVMPGQWEFQIGPVGPLAVGDQVMVARWLLHRLGEQWGIVSTFNPKPVKGDWNGTGAHTNFSTAPMRKPGGMKAINEAIEKLSRTHAEHISQYGTGNEQRLTGKHETCDMNTFRSGVADRGASIRIPLPVQLAGYGYLEDRRPAANVDPYTVSRLLIKSVLKS</sequence>
<evidence type="ECO:0000256" key="7">
    <source>
        <dbReference type="PROSITE-ProRule" id="PRU01330"/>
    </source>
</evidence>
<dbReference type="EC" id="6.3.1.2" evidence="2 9"/>
<keyword evidence="13" id="KW-1185">Reference proteome</keyword>
<evidence type="ECO:0000256" key="9">
    <source>
        <dbReference type="RuleBase" id="RU004356"/>
    </source>
</evidence>
<evidence type="ECO:0000256" key="2">
    <source>
        <dbReference type="ARBA" id="ARBA00012937"/>
    </source>
</evidence>
<evidence type="ECO:0000256" key="6">
    <source>
        <dbReference type="ARBA" id="ARBA00049436"/>
    </source>
</evidence>
<gene>
    <name evidence="12" type="ORF">WJX72_001571</name>
</gene>
<dbReference type="PROSITE" id="PS51986">
    <property type="entry name" value="GS_BETA_GRASP"/>
    <property type="match status" value="1"/>
</dbReference>
<evidence type="ECO:0000259" key="10">
    <source>
        <dbReference type="PROSITE" id="PS51986"/>
    </source>
</evidence>
<comment type="caution">
    <text evidence="12">The sequence shown here is derived from an EMBL/GenBank/DDBJ whole genome shotgun (WGS) entry which is preliminary data.</text>
</comment>
<dbReference type="AlphaFoldDB" id="A0AAW1QPU4"/>
<dbReference type="InterPro" id="IPR027302">
    <property type="entry name" value="Gln_synth_N_conserv_site"/>
</dbReference>
<dbReference type="InterPro" id="IPR014746">
    <property type="entry name" value="Gln_synth/guanido_kin_cat_dom"/>
</dbReference>
<dbReference type="SUPFAM" id="SSF54368">
    <property type="entry name" value="Glutamine synthetase, N-terminal domain"/>
    <property type="match status" value="1"/>
</dbReference>
<accession>A0AAW1QPU4</accession>
<dbReference type="PROSITE" id="PS00180">
    <property type="entry name" value="GLNA_1"/>
    <property type="match status" value="1"/>
</dbReference>
<comment type="similarity">
    <text evidence="1 7 8">Belongs to the glutamine synthetase family.</text>
</comment>
<dbReference type="GO" id="GO:0005524">
    <property type="term" value="F:ATP binding"/>
    <property type="evidence" value="ECO:0007669"/>
    <property type="project" value="UniProtKB-KW"/>
</dbReference>
<keyword evidence="4 9" id="KW-0547">Nucleotide-binding</keyword>
<evidence type="ECO:0000259" key="11">
    <source>
        <dbReference type="PROSITE" id="PS51987"/>
    </source>
</evidence>
<name>A0AAW1QPU4_9CHLO</name>
<comment type="catalytic activity">
    <reaction evidence="6 9">
        <text>L-glutamate + NH4(+) + ATP = L-glutamine + ADP + phosphate + H(+)</text>
        <dbReference type="Rhea" id="RHEA:16169"/>
        <dbReference type="ChEBI" id="CHEBI:15378"/>
        <dbReference type="ChEBI" id="CHEBI:28938"/>
        <dbReference type="ChEBI" id="CHEBI:29985"/>
        <dbReference type="ChEBI" id="CHEBI:30616"/>
        <dbReference type="ChEBI" id="CHEBI:43474"/>
        <dbReference type="ChEBI" id="CHEBI:58359"/>
        <dbReference type="ChEBI" id="CHEBI:456216"/>
        <dbReference type="EC" id="6.3.1.2"/>
    </reaction>
</comment>
<evidence type="ECO:0000313" key="13">
    <source>
        <dbReference type="Proteomes" id="UP001489004"/>
    </source>
</evidence>
<evidence type="ECO:0000256" key="4">
    <source>
        <dbReference type="ARBA" id="ARBA00022741"/>
    </source>
</evidence>
<dbReference type="InterPro" id="IPR008147">
    <property type="entry name" value="Gln_synt_N"/>
</dbReference>
<reference evidence="12 13" key="1">
    <citation type="journal article" date="2024" name="Nat. Commun.">
        <title>Phylogenomics reveals the evolutionary origins of lichenization in chlorophyte algae.</title>
        <authorList>
            <person name="Puginier C."/>
            <person name="Libourel C."/>
            <person name="Otte J."/>
            <person name="Skaloud P."/>
            <person name="Haon M."/>
            <person name="Grisel S."/>
            <person name="Petersen M."/>
            <person name="Berrin J.G."/>
            <person name="Delaux P.M."/>
            <person name="Dal Grande F."/>
            <person name="Keller J."/>
        </authorList>
    </citation>
    <scope>NUCLEOTIDE SEQUENCE [LARGE SCALE GENOMIC DNA]</scope>
    <source>
        <strain evidence="12 13">SAG 2043</strain>
    </source>
</reference>
<proteinExistence type="inferred from homology"/>
<protein>
    <recommendedName>
        <fullName evidence="2 9">Glutamine synthetase</fullName>
        <ecNumber evidence="2 9">6.3.1.2</ecNumber>
    </recommendedName>
</protein>
<evidence type="ECO:0000256" key="8">
    <source>
        <dbReference type="RuleBase" id="RU000384"/>
    </source>
</evidence>
<feature type="domain" description="GS catalytic" evidence="11">
    <location>
        <begin position="159"/>
        <end position="405"/>
    </location>
</feature>
<evidence type="ECO:0000256" key="3">
    <source>
        <dbReference type="ARBA" id="ARBA00022598"/>
    </source>
</evidence>
<feature type="domain" description="GS beta-grasp" evidence="10">
    <location>
        <begin position="62"/>
        <end position="152"/>
    </location>
</feature>
<dbReference type="Pfam" id="PF03951">
    <property type="entry name" value="Gln-synt_N"/>
    <property type="match status" value="1"/>
</dbReference>
<dbReference type="InterPro" id="IPR027303">
    <property type="entry name" value="Gln_synth_gly_rich_site"/>
</dbReference>
<dbReference type="InterPro" id="IPR008146">
    <property type="entry name" value="Gln_synth_cat_dom"/>
</dbReference>